<dbReference type="InterPro" id="IPR011008">
    <property type="entry name" value="Dimeric_a/b-barrel"/>
</dbReference>
<reference evidence="2" key="1">
    <citation type="journal article" date="2023" name="Mol. Phylogenet. Evol.">
        <title>Genome-scale phylogeny and comparative genomics of the fungal order Sordariales.</title>
        <authorList>
            <person name="Hensen N."/>
            <person name="Bonometti L."/>
            <person name="Westerberg I."/>
            <person name="Brannstrom I.O."/>
            <person name="Guillou S."/>
            <person name="Cros-Aarteil S."/>
            <person name="Calhoun S."/>
            <person name="Haridas S."/>
            <person name="Kuo A."/>
            <person name="Mondo S."/>
            <person name="Pangilinan J."/>
            <person name="Riley R."/>
            <person name="LaButti K."/>
            <person name="Andreopoulos B."/>
            <person name="Lipzen A."/>
            <person name="Chen C."/>
            <person name="Yan M."/>
            <person name="Daum C."/>
            <person name="Ng V."/>
            <person name="Clum A."/>
            <person name="Steindorff A."/>
            <person name="Ohm R.A."/>
            <person name="Martin F."/>
            <person name="Silar P."/>
            <person name="Natvig D.O."/>
            <person name="Lalanne C."/>
            <person name="Gautier V."/>
            <person name="Ament-Velasquez S.L."/>
            <person name="Kruys A."/>
            <person name="Hutchinson M.I."/>
            <person name="Powell A.J."/>
            <person name="Barry K."/>
            <person name="Miller A.N."/>
            <person name="Grigoriev I.V."/>
            <person name="Debuchy R."/>
            <person name="Gladieux P."/>
            <person name="Hiltunen Thoren M."/>
            <person name="Johannesson H."/>
        </authorList>
    </citation>
    <scope>NUCLEOTIDE SEQUENCE</scope>
    <source>
        <strain evidence="2">CBS 315.58</strain>
    </source>
</reference>
<keyword evidence="3" id="KW-1185">Reference proteome</keyword>
<dbReference type="EMBL" id="MU863915">
    <property type="protein sequence ID" value="KAK4200743.1"/>
    <property type="molecule type" value="Genomic_DNA"/>
</dbReference>
<proteinExistence type="predicted"/>
<reference evidence="2" key="2">
    <citation type="submission" date="2023-05" db="EMBL/GenBank/DDBJ databases">
        <authorList>
            <consortium name="Lawrence Berkeley National Laboratory"/>
            <person name="Steindorff A."/>
            <person name="Hensen N."/>
            <person name="Bonometti L."/>
            <person name="Westerberg I."/>
            <person name="Brannstrom I.O."/>
            <person name="Guillou S."/>
            <person name="Cros-Aarteil S."/>
            <person name="Calhoun S."/>
            <person name="Haridas S."/>
            <person name="Kuo A."/>
            <person name="Mondo S."/>
            <person name="Pangilinan J."/>
            <person name="Riley R."/>
            <person name="Labutti K."/>
            <person name="Andreopoulos B."/>
            <person name="Lipzen A."/>
            <person name="Chen C."/>
            <person name="Yanf M."/>
            <person name="Daum C."/>
            <person name="Ng V."/>
            <person name="Clum A."/>
            <person name="Ohm R."/>
            <person name="Martin F."/>
            <person name="Silar P."/>
            <person name="Natvig D."/>
            <person name="Lalanne C."/>
            <person name="Gautier V."/>
            <person name="Ament-Velasquez S.L."/>
            <person name="Kruys A."/>
            <person name="Hutchinson M.I."/>
            <person name="Powell A.J."/>
            <person name="Barry K."/>
            <person name="Miller A.N."/>
            <person name="Grigoriev I.V."/>
            <person name="Debuchy R."/>
            <person name="Gladieux P."/>
            <person name="Thoren M.H."/>
            <person name="Johannesson H."/>
        </authorList>
    </citation>
    <scope>NUCLEOTIDE SEQUENCE</scope>
    <source>
        <strain evidence="2">CBS 315.58</strain>
    </source>
</reference>
<feature type="region of interest" description="Disordered" evidence="1">
    <location>
        <begin position="280"/>
        <end position="318"/>
    </location>
</feature>
<dbReference type="Proteomes" id="UP001303160">
    <property type="component" value="Unassembled WGS sequence"/>
</dbReference>
<comment type="caution">
    <text evidence="2">The sequence shown here is derived from an EMBL/GenBank/DDBJ whole genome shotgun (WGS) entry which is preliminary data.</text>
</comment>
<feature type="compositionally biased region" description="Basic and acidic residues" evidence="1">
    <location>
        <begin position="280"/>
        <end position="306"/>
    </location>
</feature>
<gene>
    <name evidence="2" type="ORF">QBC40DRAFT_199757</name>
</gene>
<organism evidence="2 3">
    <name type="scientific">Triangularia verruculosa</name>
    <dbReference type="NCBI Taxonomy" id="2587418"/>
    <lineage>
        <taxon>Eukaryota</taxon>
        <taxon>Fungi</taxon>
        <taxon>Dikarya</taxon>
        <taxon>Ascomycota</taxon>
        <taxon>Pezizomycotina</taxon>
        <taxon>Sordariomycetes</taxon>
        <taxon>Sordariomycetidae</taxon>
        <taxon>Sordariales</taxon>
        <taxon>Podosporaceae</taxon>
        <taxon>Triangularia</taxon>
    </lineage>
</organism>
<protein>
    <submittedName>
        <fullName evidence="2">Uncharacterized protein</fullName>
    </submittedName>
</protein>
<sequence>MARTITKKRPYRDKPIITLTRFYLPEDKEWPVWEVPHRYVHHGPVAGVEGVWSVSLGRMVENREKAVYIIVWETLRDLRNFQSSAACGEFLRNLPEGRVTRSATKKAMAMSNASSSSSSPAATSRFLTLYHLEGTPTAQLEGRVTLNSLVVSRQEPDLMTGEYAKLKCALSRLLPHTLQFLKSERYFSWQYLTVWFKVLTQDRWAIDEFGTLEVTDEGRQIRSMICEFHVWPEKLGVTREEEEKAAKDSETIELWRKAVDSVTPPVTAWVQERWDISDAPRYDTRMENKQEDNQENKEENKQENKQETITLCLRGISS</sequence>
<dbReference type="SUPFAM" id="SSF54909">
    <property type="entry name" value="Dimeric alpha+beta barrel"/>
    <property type="match status" value="1"/>
</dbReference>
<evidence type="ECO:0000256" key="1">
    <source>
        <dbReference type="SAM" id="MobiDB-lite"/>
    </source>
</evidence>
<dbReference type="AlphaFoldDB" id="A0AAN6XI94"/>
<evidence type="ECO:0000313" key="2">
    <source>
        <dbReference type="EMBL" id="KAK4200743.1"/>
    </source>
</evidence>
<accession>A0AAN6XI94</accession>
<name>A0AAN6XI94_9PEZI</name>
<evidence type="ECO:0000313" key="3">
    <source>
        <dbReference type="Proteomes" id="UP001303160"/>
    </source>
</evidence>